<evidence type="ECO:0000313" key="1">
    <source>
        <dbReference type="EMBL" id="QEW02075.1"/>
    </source>
</evidence>
<dbReference type="KEGG" id="mlz:F6J85_02495"/>
<name>A0A5J6L0S6_9MICO</name>
<dbReference type="RefSeq" id="WP_150923701.1">
    <property type="nucleotide sequence ID" value="NZ_CP044232.1"/>
</dbReference>
<proteinExistence type="predicted"/>
<evidence type="ECO:0000313" key="2">
    <source>
        <dbReference type="Proteomes" id="UP000325516"/>
    </source>
</evidence>
<dbReference type="EMBL" id="CP044232">
    <property type="protein sequence ID" value="QEW02075.1"/>
    <property type="molecule type" value="Genomic_DNA"/>
</dbReference>
<dbReference type="Proteomes" id="UP000325516">
    <property type="component" value="Chromosome"/>
</dbReference>
<gene>
    <name evidence="1" type="ORF">F6J85_02495</name>
</gene>
<keyword evidence="2" id="KW-1185">Reference proteome</keyword>
<reference evidence="2" key="1">
    <citation type="submission" date="2019-09" db="EMBL/GenBank/DDBJ databases">
        <title>Mumia zhuanghuii sp. nov. isolated from the intestinal contents of plateau pika (Ochotona curzoniae) in the Qinghai-Tibet plateau of China.</title>
        <authorList>
            <person name="Tian Z."/>
        </authorList>
    </citation>
    <scope>NUCLEOTIDE SEQUENCE [LARGE SCALE GENOMIC DNA]</scope>
    <source>
        <strain evidence="2">L-031</strain>
    </source>
</reference>
<protein>
    <recommendedName>
        <fullName evidence="3">Transcriptional regulator, AbiEi antitoxin, Type IV TA system</fullName>
    </recommendedName>
</protein>
<evidence type="ECO:0008006" key="3">
    <source>
        <dbReference type="Google" id="ProtNLM"/>
    </source>
</evidence>
<dbReference type="AlphaFoldDB" id="A0A5J6L0S6"/>
<accession>A0A5J6L0S6</accession>
<sequence length="317" mass="34777">MQTNGLLLTSDLGGEGREATLAAGVRSGAVVRIRHGAYIDAGRWDAASSEERTRLRTRAFVRACASPPVIAFTSAAAEWDLPGFRVRDDRVHTLDPGAHPARSRADVFRHSGPLPPEDVEVRDGILVTSLPRTIADVIRMVSVEAAVAYFDAALRVVAWRGHGLYDLTAAEAFRAGIHARLDAMPGARGIRQARFVTDFADGRAQLPGESVSRLWMQRLGVPAPILQLEVLLAGGRRAYPDFAWPMLRRFGAFDGDGKYLDPAMARGLSVRDVLRTQRTRESELCAATDWTPVRWGSERLTGIDAFAAFLRSHQLLR</sequence>
<organism evidence="1 2">
    <name type="scientific">Microbacterium lushaniae</name>
    <dbReference type="NCBI Taxonomy" id="2614639"/>
    <lineage>
        <taxon>Bacteria</taxon>
        <taxon>Bacillati</taxon>
        <taxon>Actinomycetota</taxon>
        <taxon>Actinomycetes</taxon>
        <taxon>Micrococcales</taxon>
        <taxon>Microbacteriaceae</taxon>
        <taxon>Microbacterium</taxon>
    </lineage>
</organism>